<keyword evidence="1" id="KW-0812">Transmembrane</keyword>
<dbReference type="AlphaFoldDB" id="A0A8J7F822"/>
<comment type="caution">
    <text evidence="2">The sequence shown here is derived from an EMBL/GenBank/DDBJ whole genome shotgun (WGS) entry which is preliminary data.</text>
</comment>
<keyword evidence="1" id="KW-0472">Membrane</keyword>
<dbReference type="RefSeq" id="WP_193952393.1">
    <property type="nucleotide sequence ID" value="NZ_JADEYS010000005.1"/>
</dbReference>
<sequence length="143" mass="15212">MRPEITFRKAQRGLGLVTVIFMITVGALLSAGMASMMMLGHKQTVQSFQSARALQAAESGVQLELSKLIHPQVSGGCAATDDEDWTYNFTAAGIRGCSATTNCKVTPIDGVDYTTITSTGRCGGNAASIETASRRIRVRTVRP</sequence>
<organism evidence="2 3">
    <name type="scientific">Pontibacterium sinense</name>
    <dbReference type="NCBI Taxonomy" id="2781979"/>
    <lineage>
        <taxon>Bacteria</taxon>
        <taxon>Pseudomonadati</taxon>
        <taxon>Pseudomonadota</taxon>
        <taxon>Gammaproteobacteria</taxon>
        <taxon>Oceanospirillales</taxon>
        <taxon>Oceanospirillaceae</taxon>
        <taxon>Pontibacterium</taxon>
    </lineage>
</organism>
<protein>
    <submittedName>
        <fullName evidence="2">Uncharacterized protein</fullName>
    </submittedName>
</protein>
<evidence type="ECO:0000313" key="2">
    <source>
        <dbReference type="EMBL" id="MBE9396835.1"/>
    </source>
</evidence>
<keyword evidence="3" id="KW-1185">Reference proteome</keyword>
<name>A0A8J7F822_9GAMM</name>
<evidence type="ECO:0000313" key="3">
    <source>
        <dbReference type="Proteomes" id="UP000640333"/>
    </source>
</evidence>
<dbReference type="EMBL" id="JADEYS010000005">
    <property type="protein sequence ID" value="MBE9396835.1"/>
    <property type="molecule type" value="Genomic_DNA"/>
</dbReference>
<proteinExistence type="predicted"/>
<accession>A0A8J7F822</accession>
<feature type="transmembrane region" description="Helical" evidence="1">
    <location>
        <begin position="12"/>
        <end position="39"/>
    </location>
</feature>
<gene>
    <name evidence="2" type="ORF">IOQ59_06110</name>
</gene>
<evidence type="ECO:0000256" key="1">
    <source>
        <dbReference type="SAM" id="Phobius"/>
    </source>
</evidence>
<reference evidence="2" key="1">
    <citation type="submission" date="2020-10" db="EMBL/GenBank/DDBJ databases">
        <title>Bacterium isolated from coastal waters sediment.</title>
        <authorList>
            <person name="Chen R.-J."/>
            <person name="Lu D.-C."/>
            <person name="Zhu K.-L."/>
            <person name="Du Z.-J."/>
        </authorList>
    </citation>
    <scope>NUCLEOTIDE SEQUENCE</scope>
    <source>
        <strain evidence="2">N1Y112</strain>
    </source>
</reference>
<keyword evidence="1" id="KW-1133">Transmembrane helix</keyword>
<dbReference type="Proteomes" id="UP000640333">
    <property type="component" value="Unassembled WGS sequence"/>
</dbReference>